<reference evidence="1 2" key="1">
    <citation type="journal article" date="2009" name="Proc. Natl. Acad. Sci. U.S.A.">
        <title>Eukaryote-to-eukaryote gene transfer events revealed by the genome sequence of the wine yeast Saccharomyces cerevisiae EC1118.</title>
        <authorList>
            <person name="Novo M."/>
            <person name="Bigey F."/>
            <person name="Beyne E."/>
            <person name="Galeote V."/>
            <person name="Gavory F."/>
            <person name="Mallet S."/>
            <person name="Cambot B."/>
            <person name="Legras J.L."/>
            <person name="Wincker P."/>
            <person name="Casaregola S."/>
            <person name="Dequin S."/>
        </authorList>
    </citation>
    <scope>NUCLEOTIDE SEQUENCE [LARGE SCALE GENOMIC DNA]</scope>
    <source>
        <strain evidence="2">Lalvin EC1118 / Prise de mousse</strain>
    </source>
</reference>
<sequence>MFKQPGHLTSRKYDLGPWTNVFNLCFLASEAAVGCNKS</sequence>
<evidence type="ECO:0000313" key="2">
    <source>
        <dbReference type="Proteomes" id="UP000000286"/>
    </source>
</evidence>
<dbReference type="Proteomes" id="UP000000286">
    <property type="component" value="Chromosome XI"/>
</dbReference>
<dbReference type="EMBL" id="FN393077">
    <property type="protein sequence ID" value="CAY80935.1"/>
    <property type="molecule type" value="Genomic_DNA"/>
</dbReference>
<accession>C8ZC19</accession>
<protein>
    <submittedName>
        <fullName evidence="1">EC1118_1K5_0716p</fullName>
    </submittedName>
</protein>
<dbReference type="HOGENOM" id="CLU_3335918_0_0_1"/>
<evidence type="ECO:0000313" key="1">
    <source>
        <dbReference type="EMBL" id="CAY80935.1"/>
    </source>
</evidence>
<gene>
    <name evidence="1" type="ORF">EC1118_1K5_0716g</name>
</gene>
<proteinExistence type="predicted"/>
<organism evidence="1 2">
    <name type="scientific">Saccharomyces cerevisiae (strain Lalvin EC1118 / Prise de mousse)</name>
    <name type="common">Baker's yeast</name>
    <dbReference type="NCBI Taxonomy" id="643680"/>
    <lineage>
        <taxon>Eukaryota</taxon>
        <taxon>Fungi</taxon>
        <taxon>Dikarya</taxon>
        <taxon>Ascomycota</taxon>
        <taxon>Saccharomycotina</taxon>
        <taxon>Saccharomycetes</taxon>
        <taxon>Saccharomycetales</taxon>
        <taxon>Saccharomycetaceae</taxon>
        <taxon>Saccharomyces</taxon>
    </lineage>
</organism>
<dbReference type="AlphaFoldDB" id="C8ZC19"/>
<name>C8ZC19_YEAS8</name>